<gene>
    <name evidence="1" type="ORF">DA391_09035</name>
</gene>
<keyword evidence="1" id="KW-0808">Transferase</keyword>
<accession>A0ABM6USW8</accession>
<dbReference type="GO" id="GO:0016301">
    <property type="term" value="F:kinase activity"/>
    <property type="evidence" value="ECO:0007669"/>
    <property type="project" value="UniProtKB-KW"/>
</dbReference>
<evidence type="ECO:0000313" key="2">
    <source>
        <dbReference type="Proteomes" id="UP000240908"/>
    </source>
</evidence>
<proteinExistence type="predicted"/>
<keyword evidence="2" id="KW-1185">Reference proteome</keyword>
<dbReference type="EMBL" id="CP028487">
    <property type="protein sequence ID" value="AVX37792.1"/>
    <property type="molecule type" value="Genomic_DNA"/>
</dbReference>
<name>A0ABM6USW8_9GAMM</name>
<protein>
    <submittedName>
        <fullName evidence="1">ATP-NAD kinase</fullName>
    </submittedName>
</protein>
<evidence type="ECO:0000313" key="1">
    <source>
        <dbReference type="EMBL" id="AVX37792.1"/>
    </source>
</evidence>
<dbReference type="RefSeq" id="WP_108087569.1">
    <property type="nucleotide sequence ID" value="NZ_CP028487.1"/>
</dbReference>
<organism evidence="1 2">
    <name type="scientific">Yersinia massiliensis</name>
    <dbReference type="NCBI Taxonomy" id="419257"/>
    <lineage>
        <taxon>Bacteria</taxon>
        <taxon>Pseudomonadati</taxon>
        <taxon>Pseudomonadota</taxon>
        <taxon>Gammaproteobacteria</taxon>
        <taxon>Enterobacterales</taxon>
        <taxon>Yersiniaceae</taxon>
        <taxon>Yersinia</taxon>
    </lineage>
</organism>
<sequence>MSEPISDPTVLPEKAALQLVVELIRGDKVPMHSSGNMDNLLKMYDQAVQHFKKDKQ</sequence>
<reference evidence="2" key="1">
    <citation type="journal article" date="2018" name="Genome Announc.">
        <title>First complete genome sequence of Yersinia massiliensis.</title>
        <authorList>
            <person name="Thomas M.C."/>
            <person name="Arling V."/>
            <person name="Goji N."/>
            <person name="Janzen T.W."/>
            <person name="Duceppe M.-O."/>
            <person name="Mathews A."/>
            <person name="Carrillo C."/>
            <person name="Amoako K."/>
        </authorList>
    </citation>
    <scope>NUCLEOTIDE SEQUENCE [LARGE SCALE GENOMIC DNA]</scope>
    <source>
        <strain evidence="2">GTA</strain>
    </source>
</reference>
<dbReference type="Proteomes" id="UP000240908">
    <property type="component" value="Chromosome"/>
</dbReference>
<keyword evidence="1" id="KW-0418">Kinase</keyword>